<keyword evidence="2" id="KW-1185">Reference proteome</keyword>
<accession>A0AAV7UGH2</accession>
<organism evidence="1 2">
    <name type="scientific">Pleurodeles waltl</name>
    <name type="common">Iberian ribbed newt</name>
    <dbReference type="NCBI Taxonomy" id="8319"/>
    <lineage>
        <taxon>Eukaryota</taxon>
        <taxon>Metazoa</taxon>
        <taxon>Chordata</taxon>
        <taxon>Craniata</taxon>
        <taxon>Vertebrata</taxon>
        <taxon>Euteleostomi</taxon>
        <taxon>Amphibia</taxon>
        <taxon>Batrachia</taxon>
        <taxon>Caudata</taxon>
        <taxon>Salamandroidea</taxon>
        <taxon>Salamandridae</taxon>
        <taxon>Pleurodelinae</taxon>
        <taxon>Pleurodeles</taxon>
    </lineage>
</organism>
<dbReference type="AlphaFoldDB" id="A0AAV7UGH2"/>
<evidence type="ECO:0000313" key="2">
    <source>
        <dbReference type="Proteomes" id="UP001066276"/>
    </source>
</evidence>
<dbReference type="Proteomes" id="UP001066276">
    <property type="component" value="Chromosome 3_1"/>
</dbReference>
<proteinExistence type="predicted"/>
<gene>
    <name evidence="1" type="ORF">NDU88_004870</name>
</gene>
<reference evidence="1" key="1">
    <citation type="journal article" date="2022" name="bioRxiv">
        <title>Sequencing and chromosome-scale assembly of the giantPleurodeles waltlgenome.</title>
        <authorList>
            <person name="Brown T."/>
            <person name="Elewa A."/>
            <person name="Iarovenko S."/>
            <person name="Subramanian E."/>
            <person name="Araus A.J."/>
            <person name="Petzold A."/>
            <person name="Susuki M."/>
            <person name="Suzuki K.-i.T."/>
            <person name="Hayashi T."/>
            <person name="Toyoda A."/>
            <person name="Oliveira C."/>
            <person name="Osipova E."/>
            <person name="Leigh N.D."/>
            <person name="Simon A."/>
            <person name="Yun M.H."/>
        </authorList>
    </citation>
    <scope>NUCLEOTIDE SEQUENCE</scope>
    <source>
        <strain evidence="1">20211129_DDA</strain>
        <tissue evidence="1">Liver</tissue>
    </source>
</reference>
<dbReference type="EMBL" id="JANPWB010000005">
    <property type="protein sequence ID" value="KAJ1188105.1"/>
    <property type="molecule type" value="Genomic_DNA"/>
</dbReference>
<evidence type="ECO:0000313" key="1">
    <source>
        <dbReference type="EMBL" id="KAJ1188105.1"/>
    </source>
</evidence>
<protein>
    <submittedName>
        <fullName evidence="1">Uncharacterized protein</fullName>
    </submittedName>
</protein>
<name>A0AAV7UGH2_PLEWA</name>
<sequence>MGNGRRVGWEGSLAPPTPDIRRRQLASRHAGHGEAGKKPFSLAVDRRFFDGFFSPPVQTARTEVRSTRSDLHDMRAAQESCFLFGAGLLRLINNGRHATGNEEHMLSSTLVTLESHEKEGALDGGSTSRLACFSP</sequence>
<comment type="caution">
    <text evidence="1">The sequence shown here is derived from an EMBL/GenBank/DDBJ whole genome shotgun (WGS) entry which is preliminary data.</text>
</comment>